<dbReference type="AlphaFoldDB" id="A0A0R3WYT0"/>
<reference evidence="2 3" key="2">
    <citation type="submission" date="2018-11" db="EMBL/GenBank/DDBJ databases">
        <authorList>
            <consortium name="Pathogen Informatics"/>
        </authorList>
    </citation>
    <scope>NUCLEOTIDE SEQUENCE [LARGE SCALE GENOMIC DNA]</scope>
</reference>
<organism evidence="4">
    <name type="scientific">Hydatigena taeniaeformis</name>
    <name type="common">Feline tapeworm</name>
    <name type="synonym">Taenia taeniaeformis</name>
    <dbReference type="NCBI Taxonomy" id="6205"/>
    <lineage>
        <taxon>Eukaryota</taxon>
        <taxon>Metazoa</taxon>
        <taxon>Spiralia</taxon>
        <taxon>Lophotrochozoa</taxon>
        <taxon>Platyhelminthes</taxon>
        <taxon>Cestoda</taxon>
        <taxon>Eucestoda</taxon>
        <taxon>Cyclophyllidea</taxon>
        <taxon>Taeniidae</taxon>
        <taxon>Hydatigera</taxon>
    </lineage>
</organism>
<feature type="region of interest" description="Disordered" evidence="1">
    <location>
        <begin position="33"/>
        <end position="71"/>
    </location>
</feature>
<feature type="compositionally biased region" description="Basic and acidic residues" evidence="1">
    <location>
        <begin position="33"/>
        <end position="50"/>
    </location>
</feature>
<dbReference type="Proteomes" id="UP000274429">
    <property type="component" value="Unassembled WGS sequence"/>
</dbReference>
<evidence type="ECO:0000313" key="2">
    <source>
        <dbReference type="EMBL" id="VDM27937.1"/>
    </source>
</evidence>
<keyword evidence="3" id="KW-1185">Reference proteome</keyword>
<evidence type="ECO:0000313" key="4">
    <source>
        <dbReference type="WBParaSite" id="TTAC_0000592001-mRNA-1"/>
    </source>
</evidence>
<accession>A0A0R3WYT0</accession>
<feature type="region of interest" description="Disordered" evidence="1">
    <location>
        <begin position="99"/>
        <end position="132"/>
    </location>
</feature>
<dbReference type="EMBL" id="UYWX01009642">
    <property type="protein sequence ID" value="VDM27937.1"/>
    <property type="molecule type" value="Genomic_DNA"/>
</dbReference>
<dbReference type="OrthoDB" id="10454049at2759"/>
<protein>
    <submittedName>
        <fullName evidence="4">AGC-kinase C-terminal domain-containing protein</fullName>
    </submittedName>
</protein>
<proteinExistence type="predicted"/>
<feature type="region of interest" description="Disordered" evidence="1">
    <location>
        <begin position="1"/>
        <end position="20"/>
    </location>
</feature>
<sequence length="197" mass="21669">MKKNSANMGDGKLVDRKSTASCPSQRYTYVKKVDLGKKYPDSSDKEDQKDGSVSLLQSSEMEPRFPRMMGTSDTGGPLFYFQKDLKVADNDFDEELRTAAVPGEEGEQEPDFDASYFSRGDTPSPAPSVSVPSSSFVFSGFSKWADGIEREDEQIRGGRRAVCRNRSSRSKFTHGAYAQTISQDGRADSALLRTSGS</sequence>
<reference evidence="4" key="1">
    <citation type="submission" date="2017-02" db="UniProtKB">
        <authorList>
            <consortium name="WormBaseParasite"/>
        </authorList>
    </citation>
    <scope>IDENTIFICATION</scope>
</reference>
<evidence type="ECO:0000256" key="1">
    <source>
        <dbReference type="SAM" id="MobiDB-lite"/>
    </source>
</evidence>
<name>A0A0R3WYT0_HYDTA</name>
<evidence type="ECO:0000313" key="3">
    <source>
        <dbReference type="Proteomes" id="UP000274429"/>
    </source>
</evidence>
<dbReference type="WBParaSite" id="TTAC_0000592001-mRNA-1">
    <property type="protein sequence ID" value="TTAC_0000592001-mRNA-1"/>
    <property type="gene ID" value="TTAC_0000592001"/>
</dbReference>
<dbReference type="STRING" id="6205.A0A0R3WYT0"/>
<gene>
    <name evidence="2" type="ORF">TTAC_LOCUS5906</name>
</gene>